<keyword evidence="4" id="KW-0479">Metal-binding</keyword>
<evidence type="ECO:0000256" key="1">
    <source>
        <dbReference type="ARBA" id="ARBA00001946"/>
    </source>
</evidence>
<dbReference type="OrthoDB" id="4497239at2"/>
<dbReference type="PROSITE" id="PS00723">
    <property type="entry name" value="POLYPRENYL_SYNTHASE_1"/>
    <property type="match status" value="1"/>
</dbReference>
<evidence type="ECO:0000256" key="6">
    <source>
        <dbReference type="RuleBase" id="RU004466"/>
    </source>
</evidence>
<dbReference type="InterPro" id="IPR008949">
    <property type="entry name" value="Isoprenoid_synthase_dom_sf"/>
</dbReference>
<sequence>MSVEPTTRPDTDLSASLSTTASAAISDFHTQLSQAHGRGRQIRPRLFLEVYAALSHREKHPHLRVTERPEIQQVAHAIELLHTSFLIHDDVIDHDTMRRGHTNINGHFELVALSSGASAADAHTLGNTAGILGGVLALTEALMQVAALDFPHRQRQRLLTAFQEAISLSALGELLDVHSATIPAPTPMTDTITIAELKTAEYSFVLPMRLAAMMADDANTDALAGVGRHLGVAYQLHDDLNGVFAPTSVTGKEVGADLRENKDTLLIAHARTTDAWPELERLLGPTITPLGVMRAQELLIEAGSARFMEQQIRDHLRIAMTTAHEHNLETSDIPILNELLEGLAS</sequence>
<dbReference type="Proteomes" id="UP000000628">
    <property type="component" value="Chromosome"/>
</dbReference>
<dbReference type="SUPFAM" id="SSF48576">
    <property type="entry name" value="Terpenoid synthases"/>
    <property type="match status" value="1"/>
</dbReference>
<dbReference type="SFLD" id="SFLDS00005">
    <property type="entry name" value="Isoprenoid_Synthase_Type_I"/>
    <property type="match status" value="1"/>
</dbReference>
<dbReference type="PROSITE" id="PS00444">
    <property type="entry name" value="POLYPRENYL_SYNTHASE_2"/>
    <property type="match status" value="1"/>
</dbReference>
<dbReference type="KEGG" id="jde:Jden_0342"/>
<name>C7QZK7_JONDD</name>
<keyword evidence="5" id="KW-0460">Magnesium</keyword>
<comment type="cofactor">
    <cofactor evidence="1">
        <name>Mg(2+)</name>
        <dbReference type="ChEBI" id="CHEBI:18420"/>
    </cofactor>
</comment>
<organism evidence="7 8">
    <name type="scientific">Jonesia denitrificans (strain ATCC 14870 / DSM 20603 / BCRC 15368 / CIP 55.134 / JCM 11481 / NBRC 15587 / NCTC 10816 / Prevot 55134)</name>
    <name type="common">Listeria denitrificans</name>
    <dbReference type="NCBI Taxonomy" id="471856"/>
    <lineage>
        <taxon>Bacteria</taxon>
        <taxon>Bacillati</taxon>
        <taxon>Actinomycetota</taxon>
        <taxon>Actinomycetes</taxon>
        <taxon>Micrococcales</taxon>
        <taxon>Jonesiaceae</taxon>
        <taxon>Jonesia</taxon>
    </lineage>
</organism>
<evidence type="ECO:0000256" key="4">
    <source>
        <dbReference type="ARBA" id="ARBA00022723"/>
    </source>
</evidence>
<dbReference type="PANTHER" id="PTHR12001:SF85">
    <property type="entry name" value="SHORT CHAIN ISOPRENYL DIPHOSPHATE SYNTHASE"/>
    <property type="match status" value="1"/>
</dbReference>
<protein>
    <submittedName>
        <fullName evidence="7">Polyprenyl synthetase</fullName>
    </submittedName>
</protein>
<evidence type="ECO:0000256" key="5">
    <source>
        <dbReference type="ARBA" id="ARBA00022842"/>
    </source>
</evidence>
<dbReference type="GO" id="GO:0004659">
    <property type="term" value="F:prenyltransferase activity"/>
    <property type="evidence" value="ECO:0007669"/>
    <property type="project" value="InterPro"/>
</dbReference>
<keyword evidence="3 6" id="KW-0808">Transferase</keyword>
<dbReference type="RefSeq" id="WP_015770642.1">
    <property type="nucleotide sequence ID" value="NC_013174.1"/>
</dbReference>
<evidence type="ECO:0000313" key="7">
    <source>
        <dbReference type="EMBL" id="ACV08013.1"/>
    </source>
</evidence>
<dbReference type="EMBL" id="CP001706">
    <property type="protein sequence ID" value="ACV08013.1"/>
    <property type="molecule type" value="Genomic_DNA"/>
</dbReference>
<dbReference type="GO" id="GO:0008299">
    <property type="term" value="P:isoprenoid biosynthetic process"/>
    <property type="evidence" value="ECO:0007669"/>
    <property type="project" value="InterPro"/>
</dbReference>
<dbReference type="STRING" id="471856.Jden_0342"/>
<dbReference type="HOGENOM" id="CLU_014015_2_1_11"/>
<reference evidence="7 8" key="1">
    <citation type="journal article" date="2009" name="Stand. Genomic Sci.">
        <title>Complete genome sequence of Jonesia denitrificans type strain (Prevot 55134).</title>
        <authorList>
            <person name="Pukall R."/>
            <person name="Gehrich-Schroter G."/>
            <person name="Lapidus A."/>
            <person name="Nolan M."/>
            <person name="Glavina Del Rio T."/>
            <person name="Lucas S."/>
            <person name="Chen F."/>
            <person name="Tice H."/>
            <person name="Pitluck S."/>
            <person name="Cheng J.F."/>
            <person name="Copeland A."/>
            <person name="Saunders E."/>
            <person name="Brettin T."/>
            <person name="Detter J.C."/>
            <person name="Bruce D."/>
            <person name="Goodwin L."/>
            <person name="Pati A."/>
            <person name="Ivanova N."/>
            <person name="Mavromatis K."/>
            <person name="Ovchinnikova G."/>
            <person name="Chen A."/>
            <person name="Palaniappan K."/>
            <person name="Land M."/>
            <person name="Hauser L."/>
            <person name="Chang Y.J."/>
            <person name="Jeffries C.D."/>
            <person name="Chain P."/>
            <person name="Goker M."/>
            <person name="Bristow J."/>
            <person name="Eisen J.A."/>
            <person name="Markowitz V."/>
            <person name="Hugenholtz P."/>
            <person name="Kyrpides N.C."/>
            <person name="Klenk H.P."/>
            <person name="Han C."/>
        </authorList>
    </citation>
    <scope>NUCLEOTIDE SEQUENCE [LARGE SCALE GENOMIC DNA]</scope>
    <source>
        <strain evidence="8">ATCC 14870 / DSM 20603 / BCRC 15368 / CIP 55.134 / JCM 11481 / NBRC 15587 / NCTC 10816 / Prevot 55134</strain>
    </source>
</reference>
<dbReference type="Gene3D" id="1.10.600.10">
    <property type="entry name" value="Farnesyl Diphosphate Synthase"/>
    <property type="match status" value="1"/>
</dbReference>
<comment type="similarity">
    <text evidence="2 6">Belongs to the FPP/GGPP synthase family.</text>
</comment>
<proteinExistence type="inferred from homology"/>
<dbReference type="eggNOG" id="COG0142">
    <property type="taxonomic scope" value="Bacteria"/>
</dbReference>
<dbReference type="GO" id="GO:0046872">
    <property type="term" value="F:metal ion binding"/>
    <property type="evidence" value="ECO:0007669"/>
    <property type="project" value="UniProtKB-KW"/>
</dbReference>
<dbReference type="InterPro" id="IPR033749">
    <property type="entry name" value="Polyprenyl_synt_CS"/>
</dbReference>
<evidence type="ECO:0000256" key="3">
    <source>
        <dbReference type="ARBA" id="ARBA00022679"/>
    </source>
</evidence>
<dbReference type="Pfam" id="PF00348">
    <property type="entry name" value="polyprenyl_synt"/>
    <property type="match status" value="1"/>
</dbReference>
<dbReference type="InterPro" id="IPR000092">
    <property type="entry name" value="Polyprenyl_synt"/>
</dbReference>
<keyword evidence="8" id="KW-1185">Reference proteome</keyword>
<evidence type="ECO:0000313" key="8">
    <source>
        <dbReference type="Proteomes" id="UP000000628"/>
    </source>
</evidence>
<dbReference type="AlphaFoldDB" id="C7QZK7"/>
<dbReference type="PANTHER" id="PTHR12001">
    <property type="entry name" value="GERANYLGERANYL PYROPHOSPHATE SYNTHASE"/>
    <property type="match status" value="1"/>
</dbReference>
<accession>C7QZK7</accession>
<evidence type="ECO:0000256" key="2">
    <source>
        <dbReference type="ARBA" id="ARBA00006706"/>
    </source>
</evidence>
<gene>
    <name evidence="7" type="ordered locus">Jden_0342</name>
</gene>